<dbReference type="KEGG" id="otd:J1M35_03385"/>
<sequence>MRSATERLEQDGFALLPALFSAADCQAFAQHTQGLASERAGTRNLLHASWCQRLATDLAARLMAAGVLPSEAIAVQCTYFEKTAAHNWLVAPHQDLSIPVAAPVPHVDWGGVAQKEGVTYAQPPARVLSQLLAARLHLDPCCTDDGPLRVRPGSHVSGVLTPAQISTWPGAEVTCTADAGDVLLMRPLLLHASSKASGTSRRRVLHFLFGPAQLPDGARWPSIAS</sequence>
<reference evidence="2" key="1">
    <citation type="submission" date="2021-03" db="EMBL/GenBank/DDBJ databases">
        <title>Ottowia sp. 27C isolated from the cloaca of a Giant Asian pond turtle (Heosemys grandis).</title>
        <authorList>
            <person name="Spergser J."/>
            <person name="Busse H.-J."/>
        </authorList>
    </citation>
    <scope>NUCLEOTIDE SEQUENCE</scope>
    <source>
        <strain evidence="2">27C</strain>
    </source>
</reference>
<evidence type="ECO:0000256" key="1">
    <source>
        <dbReference type="ARBA" id="ARBA00001954"/>
    </source>
</evidence>
<dbReference type="Proteomes" id="UP000663903">
    <property type="component" value="Chromosome"/>
</dbReference>
<protein>
    <submittedName>
        <fullName evidence="2">Phytanoyl-CoA dioxygenase family protein</fullName>
    </submittedName>
</protein>
<organism evidence="2 3">
    <name type="scientific">Ottowia testudinis</name>
    <dbReference type="NCBI Taxonomy" id="2816950"/>
    <lineage>
        <taxon>Bacteria</taxon>
        <taxon>Pseudomonadati</taxon>
        <taxon>Pseudomonadota</taxon>
        <taxon>Betaproteobacteria</taxon>
        <taxon>Burkholderiales</taxon>
        <taxon>Comamonadaceae</taxon>
        <taxon>Ottowia</taxon>
    </lineage>
</organism>
<gene>
    <name evidence="2" type="ORF">J1M35_03385</name>
</gene>
<keyword evidence="2" id="KW-0560">Oxidoreductase</keyword>
<dbReference type="GO" id="GO:0005506">
    <property type="term" value="F:iron ion binding"/>
    <property type="evidence" value="ECO:0007669"/>
    <property type="project" value="UniProtKB-ARBA"/>
</dbReference>
<dbReference type="AlphaFoldDB" id="A0A975CJ04"/>
<dbReference type="RefSeq" id="WP_208009823.1">
    <property type="nucleotide sequence ID" value="NZ_CP071796.1"/>
</dbReference>
<dbReference type="PANTHER" id="PTHR20883">
    <property type="entry name" value="PHYTANOYL-COA DIOXYGENASE DOMAIN CONTAINING 1"/>
    <property type="match status" value="1"/>
</dbReference>
<evidence type="ECO:0000313" key="3">
    <source>
        <dbReference type="Proteomes" id="UP000663903"/>
    </source>
</evidence>
<dbReference type="Gene3D" id="2.60.120.620">
    <property type="entry name" value="q2cbj1_9rhob like domain"/>
    <property type="match status" value="1"/>
</dbReference>
<accession>A0A975CJ04</accession>
<proteinExistence type="predicted"/>
<dbReference type="InterPro" id="IPR008775">
    <property type="entry name" value="Phytyl_CoA_dOase-like"/>
</dbReference>
<dbReference type="EMBL" id="CP071796">
    <property type="protein sequence ID" value="QTD45971.1"/>
    <property type="molecule type" value="Genomic_DNA"/>
</dbReference>
<dbReference type="PANTHER" id="PTHR20883:SF48">
    <property type="entry name" value="ECTOINE DIOXYGENASE"/>
    <property type="match status" value="1"/>
</dbReference>
<name>A0A975CJ04_9BURK</name>
<dbReference type="GO" id="GO:0016706">
    <property type="term" value="F:2-oxoglutarate-dependent dioxygenase activity"/>
    <property type="evidence" value="ECO:0007669"/>
    <property type="project" value="UniProtKB-ARBA"/>
</dbReference>
<comment type="cofactor">
    <cofactor evidence="1">
        <name>Fe(2+)</name>
        <dbReference type="ChEBI" id="CHEBI:29033"/>
    </cofactor>
</comment>
<dbReference type="SUPFAM" id="SSF51197">
    <property type="entry name" value="Clavaminate synthase-like"/>
    <property type="match status" value="1"/>
</dbReference>
<keyword evidence="2" id="KW-0223">Dioxygenase</keyword>
<keyword evidence="3" id="KW-1185">Reference proteome</keyword>
<evidence type="ECO:0000313" key="2">
    <source>
        <dbReference type="EMBL" id="QTD45971.1"/>
    </source>
</evidence>
<dbReference type="Pfam" id="PF05721">
    <property type="entry name" value="PhyH"/>
    <property type="match status" value="1"/>
</dbReference>